<keyword evidence="1" id="KW-0732">Signal</keyword>
<dbReference type="Pfam" id="PF04972">
    <property type="entry name" value="BON"/>
    <property type="match status" value="1"/>
</dbReference>
<reference evidence="3 4" key="1">
    <citation type="submission" date="2023-12" db="EMBL/GenBank/DDBJ databases">
        <title>Thiobacillus sedimentum sp. nov., a chemolithoautotrophic sulfur-oxidizing bacterium isolated from freshwater sediment.</title>
        <authorList>
            <person name="Luo J."/>
            <person name="Dai C."/>
        </authorList>
    </citation>
    <scope>NUCLEOTIDE SEQUENCE [LARGE SCALE GENOMIC DNA]</scope>
    <source>
        <strain evidence="3 4">SCUT-2</strain>
    </source>
</reference>
<organism evidence="3 4">
    <name type="scientific">Thiobacillus sedimenti</name>
    <dbReference type="NCBI Taxonomy" id="3110231"/>
    <lineage>
        <taxon>Bacteria</taxon>
        <taxon>Pseudomonadati</taxon>
        <taxon>Pseudomonadota</taxon>
        <taxon>Betaproteobacteria</taxon>
        <taxon>Nitrosomonadales</taxon>
        <taxon>Thiobacillaceae</taxon>
        <taxon>Thiobacillus</taxon>
    </lineage>
</organism>
<dbReference type="InterPro" id="IPR051686">
    <property type="entry name" value="Lipoprotein_DolP"/>
</dbReference>
<protein>
    <submittedName>
        <fullName evidence="3">BON domain-containing protein</fullName>
    </submittedName>
</protein>
<feature type="signal peptide" evidence="1">
    <location>
        <begin position="1"/>
        <end position="26"/>
    </location>
</feature>
<dbReference type="EMBL" id="CP141769">
    <property type="protein sequence ID" value="WRS40626.1"/>
    <property type="molecule type" value="Genomic_DNA"/>
</dbReference>
<dbReference type="PANTHER" id="PTHR34606">
    <property type="entry name" value="BON DOMAIN-CONTAINING PROTEIN"/>
    <property type="match status" value="1"/>
</dbReference>
<dbReference type="InterPro" id="IPR007055">
    <property type="entry name" value="BON_dom"/>
</dbReference>
<evidence type="ECO:0000313" key="3">
    <source>
        <dbReference type="EMBL" id="WRS40626.1"/>
    </source>
</evidence>
<evidence type="ECO:0000256" key="1">
    <source>
        <dbReference type="SAM" id="SignalP"/>
    </source>
</evidence>
<sequence>MKAINTRIAAGILTSCFVLAPMVSHAADGDTDRSHPVTYVKDSVITSKIKAKLALEHMGSLVQINVDSDAHGVVTLSGYTRTEAQRERAIQIAKSTEGVTKVNSTLTVKKDD</sequence>
<evidence type="ECO:0000313" key="4">
    <source>
        <dbReference type="Proteomes" id="UP001334732"/>
    </source>
</evidence>
<dbReference type="RefSeq" id="WP_324781153.1">
    <property type="nucleotide sequence ID" value="NZ_CP141769.1"/>
</dbReference>
<dbReference type="PROSITE" id="PS50914">
    <property type="entry name" value="BON"/>
    <property type="match status" value="1"/>
</dbReference>
<evidence type="ECO:0000259" key="2">
    <source>
        <dbReference type="PROSITE" id="PS50914"/>
    </source>
</evidence>
<name>A0ABZ1CMX3_9PROT</name>
<proteinExistence type="predicted"/>
<feature type="domain" description="BON" evidence="2">
    <location>
        <begin position="41"/>
        <end position="110"/>
    </location>
</feature>
<gene>
    <name evidence="3" type="ORF">VA613_07040</name>
</gene>
<dbReference type="PANTHER" id="PTHR34606:SF15">
    <property type="entry name" value="BON DOMAIN-CONTAINING PROTEIN"/>
    <property type="match status" value="1"/>
</dbReference>
<keyword evidence="4" id="KW-1185">Reference proteome</keyword>
<dbReference type="Proteomes" id="UP001334732">
    <property type="component" value="Chromosome"/>
</dbReference>
<feature type="chain" id="PRO_5045938226" evidence="1">
    <location>
        <begin position="27"/>
        <end position="112"/>
    </location>
</feature>
<accession>A0ABZ1CMX3</accession>
<dbReference type="Gene3D" id="3.30.1340.30">
    <property type="match status" value="1"/>
</dbReference>